<evidence type="ECO:0000313" key="5">
    <source>
        <dbReference type="EMBL" id="EEU35491.1"/>
    </source>
</evidence>
<dbReference type="KEGG" id="nhe:NECHADRAFT_88743"/>
<dbReference type="Pfam" id="PF13857">
    <property type="entry name" value="Ank_5"/>
    <property type="match status" value="1"/>
</dbReference>
<evidence type="ECO:0000256" key="4">
    <source>
        <dbReference type="SAM" id="MobiDB-lite"/>
    </source>
</evidence>
<dbReference type="Gene3D" id="1.25.40.20">
    <property type="entry name" value="Ankyrin repeat-containing domain"/>
    <property type="match status" value="4"/>
</dbReference>
<dbReference type="SUPFAM" id="SSF48403">
    <property type="entry name" value="Ankyrin repeat"/>
    <property type="match status" value="2"/>
</dbReference>
<evidence type="ECO:0000256" key="3">
    <source>
        <dbReference type="PROSITE-ProRule" id="PRU00023"/>
    </source>
</evidence>
<dbReference type="PANTHER" id="PTHR24198">
    <property type="entry name" value="ANKYRIN REPEAT AND PROTEIN KINASE DOMAIN-CONTAINING PROTEIN"/>
    <property type="match status" value="1"/>
</dbReference>
<dbReference type="SMART" id="SM00248">
    <property type="entry name" value="ANK"/>
    <property type="match status" value="6"/>
</dbReference>
<dbReference type="GeneID" id="9675959"/>
<dbReference type="AlphaFoldDB" id="C7ZKA5"/>
<dbReference type="EMBL" id="GG698938">
    <property type="protein sequence ID" value="EEU35491.1"/>
    <property type="molecule type" value="Genomic_DNA"/>
</dbReference>
<feature type="repeat" description="ANK" evidence="3">
    <location>
        <begin position="363"/>
        <end position="395"/>
    </location>
</feature>
<gene>
    <name evidence="5" type="ORF">NECHADRAFT_88743</name>
</gene>
<organism evidence="5 6">
    <name type="scientific">Fusarium vanettenii (strain ATCC MYA-4622 / CBS 123669 / FGSC 9596 / NRRL 45880 / 77-13-4)</name>
    <name type="common">Fusarium solani subsp. pisi</name>
    <dbReference type="NCBI Taxonomy" id="660122"/>
    <lineage>
        <taxon>Eukaryota</taxon>
        <taxon>Fungi</taxon>
        <taxon>Dikarya</taxon>
        <taxon>Ascomycota</taxon>
        <taxon>Pezizomycotina</taxon>
        <taxon>Sordariomycetes</taxon>
        <taxon>Hypocreomycetidae</taxon>
        <taxon>Hypocreales</taxon>
        <taxon>Nectriaceae</taxon>
        <taxon>Fusarium</taxon>
        <taxon>Fusarium solani species complex</taxon>
        <taxon>Fusarium vanettenii</taxon>
    </lineage>
</organism>
<evidence type="ECO:0008006" key="7">
    <source>
        <dbReference type="Google" id="ProtNLM"/>
    </source>
</evidence>
<dbReference type="OMA" id="PWGHRLR"/>
<dbReference type="VEuPathDB" id="FungiDB:NECHADRAFT_88743"/>
<dbReference type="InParanoid" id="C7ZKA5"/>
<dbReference type="HOGENOM" id="CLU_013002_0_0_1"/>
<name>C7ZKA5_FUSV7</name>
<dbReference type="Pfam" id="PF12796">
    <property type="entry name" value="Ank_2"/>
    <property type="match status" value="1"/>
</dbReference>
<keyword evidence="6" id="KW-1185">Reference proteome</keyword>
<dbReference type="eggNOG" id="KOG4177">
    <property type="taxonomic scope" value="Eukaryota"/>
</dbReference>
<evidence type="ECO:0000256" key="1">
    <source>
        <dbReference type="ARBA" id="ARBA00022737"/>
    </source>
</evidence>
<reference evidence="5 6" key="1">
    <citation type="journal article" date="2009" name="PLoS Genet.">
        <title>The genome of Nectria haematococca: contribution of supernumerary chromosomes to gene expansion.</title>
        <authorList>
            <person name="Coleman J.J."/>
            <person name="Rounsley S.D."/>
            <person name="Rodriguez-Carres M."/>
            <person name="Kuo A."/>
            <person name="Wasmann C.C."/>
            <person name="Grimwood J."/>
            <person name="Schmutz J."/>
            <person name="Taga M."/>
            <person name="White G.J."/>
            <person name="Zhou S."/>
            <person name="Schwartz D.C."/>
            <person name="Freitag M."/>
            <person name="Ma L.J."/>
            <person name="Danchin E.G."/>
            <person name="Henrissat B."/>
            <person name="Coutinho P.M."/>
            <person name="Nelson D.R."/>
            <person name="Straney D."/>
            <person name="Napoli C.A."/>
            <person name="Barker B.M."/>
            <person name="Gribskov M."/>
            <person name="Rep M."/>
            <person name="Kroken S."/>
            <person name="Molnar I."/>
            <person name="Rensing C."/>
            <person name="Kennell J.C."/>
            <person name="Zamora J."/>
            <person name="Farman M.L."/>
            <person name="Selker E.U."/>
            <person name="Salamov A."/>
            <person name="Shapiro H."/>
            <person name="Pangilinan J."/>
            <person name="Lindquist E."/>
            <person name="Lamers C."/>
            <person name="Grigoriev I.V."/>
            <person name="Geiser D.M."/>
            <person name="Covert S.F."/>
            <person name="Temporini E."/>
            <person name="Vanetten H.D."/>
        </authorList>
    </citation>
    <scope>NUCLEOTIDE SEQUENCE [LARGE SCALE GENOMIC DNA]</scope>
    <source>
        <strain evidence="6">ATCC MYA-4622 / CBS 123669 / FGSC 9596 / NRRL 45880 / 77-13-4</strain>
    </source>
</reference>
<dbReference type="PROSITE" id="PS50297">
    <property type="entry name" value="ANK_REP_REGION"/>
    <property type="match status" value="1"/>
</dbReference>
<dbReference type="PROSITE" id="PS50088">
    <property type="entry name" value="ANK_REPEAT"/>
    <property type="match status" value="2"/>
</dbReference>
<dbReference type="InterPro" id="IPR002110">
    <property type="entry name" value="Ankyrin_rpt"/>
</dbReference>
<proteinExistence type="predicted"/>
<sequence length="656" mass="72127">MEPSRTEDEFSTPSKDPKYQAHAFIREGKLDLLRDFLDKSPDSVHAPSFSGTFLAVAIGCNNVEATRILLDTGASPLENEWFGNCFYTSLEFAAAHGNRDIWRLLLDRLKTMTPSGIVVHGHNEQELVDMSFVQAAIFGHVGIVAEYLDAVEWAWSHGILNRVLACAAARWHAEIVDLLLGKVQYDKSTLETVLEVSMNDRINVPDVIGRRVLYVQSDWEKHYHMISRLIDASGINLLLKSSALLSRAVEGIEKQGGLRALLEKGADPNTQWEDGYTALHLLAFPISMDPGIRRQRHNLLDPLCGHETHEVGIRLLIKHGASITIRDDERAMASHLAAEGLDTATFLRYYLPSQPALSQTNVYGESLLHYAAAGGKYETLKYLLSGSHGFNINSANSTGWTPLICALAPNSRVYKTEHAAINSARLLLSLGADPTATTAEGWTIWHVLGSYQDRTEMSPVNNRTTDDEPELCEEEFEEDQVFLEEPWVSMSDPEFQARHGALDRDSRATDLARELLNGPLNPLPSITNPARVYSSEVPHKRNPCHKAAWGGRLGKDILRPADRDSGPLSQGGLGDTEPTRAKHGHTPLHWAAEHGAAGVARLLCEAGADKGARDSEGMTPWDLADRSRIIGDAKLRAATKSAVGLSRTESEGCVAP</sequence>
<dbReference type="PANTHER" id="PTHR24198:SF165">
    <property type="entry name" value="ANKYRIN REPEAT-CONTAINING PROTEIN-RELATED"/>
    <property type="match status" value="1"/>
</dbReference>
<feature type="region of interest" description="Disordered" evidence="4">
    <location>
        <begin position="558"/>
        <end position="581"/>
    </location>
</feature>
<feature type="repeat" description="ANK" evidence="3">
    <location>
        <begin position="583"/>
        <end position="615"/>
    </location>
</feature>
<dbReference type="Proteomes" id="UP000005206">
    <property type="component" value="Chromosome 16"/>
</dbReference>
<evidence type="ECO:0000256" key="2">
    <source>
        <dbReference type="ARBA" id="ARBA00023043"/>
    </source>
</evidence>
<dbReference type="OrthoDB" id="341259at2759"/>
<keyword evidence="1" id="KW-0677">Repeat</keyword>
<evidence type="ECO:0000313" key="6">
    <source>
        <dbReference type="Proteomes" id="UP000005206"/>
    </source>
</evidence>
<accession>C7ZKA5</accession>
<dbReference type="RefSeq" id="XP_003041204.1">
    <property type="nucleotide sequence ID" value="XM_003041158.1"/>
</dbReference>
<dbReference type="InterPro" id="IPR036770">
    <property type="entry name" value="Ankyrin_rpt-contain_sf"/>
</dbReference>
<protein>
    <recommendedName>
        <fullName evidence="7">Ankyrin repeat protein</fullName>
    </recommendedName>
</protein>
<keyword evidence="2 3" id="KW-0040">ANK repeat</keyword>